<comment type="caution">
    <text evidence="1">The sequence shown here is derived from an EMBL/GenBank/DDBJ whole genome shotgun (WGS) entry which is preliminary data.</text>
</comment>
<accession>X0RW90</accession>
<protein>
    <recommendedName>
        <fullName evidence="2">Glycoside hydrolase family 42 N-terminal domain-containing protein</fullName>
    </recommendedName>
</protein>
<proteinExistence type="predicted"/>
<evidence type="ECO:0008006" key="2">
    <source>
        <dbReference type="Google" id="ProtNLM"/>
    </source>
</evidence>
<name>X0RW90_9ZZZZ</name>
<evidence type="ECO:0000313" key="1">
    <source>
        <dbReference type="EMBL" id="GAF67987.1"/>
    </source>
</evidence>
<dbReference type="EMBL" id="BARS01005041">
    <property type="protein sequence ID" value="GAF67987.1"/>
    <property type="molecule type" value="Genomic_DNA"/>
</dbReference>
<sequence>MKINKKTQRNMNYVKGHGNRNVLVCAIALVLSVTTWPLVGCAAHIGGLNLQPILFKPEPVGKLHPKLRWIETKRVRALWGAYGLYDKYGTTDKTKAQVLAESGFNVAIIGMFNDPKNRTRVPGFEDVLPANIKEAHKHGLALWIKWRYGSDHQDPYHRYRAPHGKLAKKTACPLDTHYIERHVGRWAVKVAEAGADGFVIDTEMYLSDVADYEGPCACDYCFRTYLDRFNRTGNDLYDSITPENRGIWLREQGVWGQYILFAARRIEDLYDSIRARCQAANPAFVFGYAPTIEHVPGMTRGLGTSSVPCFVLGEAEYTTGPTSLMLNNLRYFDKAQVPGMYLCGLYVSQTSPEQMADRALIASLYGNGWWAYYGAALLNYVGAGEEKKALPGGYGRWGNSSAADYLDLLTATHARVDKLVSKPQDTWPPYPTH</sequence>
<organism evidence="1">
    <name type="scientific">marine sediment metagenome</name>
    <dbReference type="NCBI Taxonomy" id="412755"/>
    <lineage>
        <taxon>unclassified sequences</taxon>
        <taxon>metagenomes</taxon>
        <taxon>ecological metagenomes</taxon>
    </lineage>
</organism>
<feature type="non-terminal residue" evidence="1">
    <location>
        <position position="433"/>
    </location>
</feature>
<gene>
    <name evidence="1" type="ORF">S01H1_09869</name>
</gene>
<reference evidence="1" key="1">
    <citation type="journal article" date="2014" name="Front. Microbiol.">
        <title>High frequency of phylogenetically diverse reductive dehalogenase-homologous genes in deep subseafloor sedimentary metagenomes.</title>
        <authorList>
            <person name="Kawai M."/>
            <person name="Futagami T."/>
            <person name="Toyoda A."/>
            <person name="Takaki Y."/>
            <person name="Nishi S."/>
            <person name="Hori S."/>
            <person name="Arai W."/>
            <person name="Tsubouchi T."/>
            <person name="Morono Y."/>
            <person name="Uchiyama I."/>
            <person name="Ito T."/>
            <person name="Fujiyama A."/>
            <person name="Inagaki F."/>
            <person name="Takami H."/>
        </authorList>
    </citation>
    <scope>NUCLEOTIDE SEQUENCE</scope>
    <source>
        <strain evidence="1">Expedition CK06-06</strain>
    </source>
</reference>
<dbReference type="AlphaFoldDB" id="X0RW90"/>